<dbReference type="Proteomes" id="UP001328733">
    <property type="component" value="Unassembled WGS sequence"/>
</dbReference>
<proteinExistence type="predicted"/>
<accession>A0AAW9QUH3</accession>
<dbReference type="InterPro" id="IPR012296">
    <property type="entry name" value="Nuclease_put_TT1808"/>
</dbReference>
<name>A0AAW9QUH3_9CHRO</name>
<dbReference type="Pfam" id="PF05685">
    <property type="entry name" value="Uma2"/>
    <property type="match status" value="1"/>
</dbReference>
<reference evidence="2 3" key="1">
    <citation type="submission" date="2024-01" db="EMBL/GenBank/DDBJ databases">
        <title>Genomic insights into the taxonomy and metabolism of the cyanobacterium Pannus brasiliensis CCIBt3594.</title>
        <authorList>
            <person name="Machado M."/>
            <person name="Botero N.B."/>
            <person name="Andreote A.P.D."/>
            <person name="Feitosa A.M.T."/>
            <person name="Popin R."/>
            <person name="Sivonen K."/>
            <person name="Fiore M.F."/>
        </authorList>
    </citation>
    <scope>NUCLEOTIDE SEQUENCE [LARGE SCALE GENOMIC DNA]</scope>
    <source>
        <strain evidence="2 3">CCIBt3594</strain>
    </source>
</reference>
<dbReference type="AlphaFoldDB" id="A0AAW9QUH3"/>
<protein>
    <submittedName>
        <fullName evidence="2">Uma2 family endonuclease</fullName>
    </submittedName>
</protein>
<dbReference type="Gene3D" id="3.90.1570.10">
    <property type="entry name" value="tt1808, chain A"/>
    <property type="match status" value="1"/>
</dbReference>
<dbReference type="EMBL" id="JBAFSM010000012">
    <property type="protein sequence ID" value="MEG3437018.1"/>
    <property type="molecule type" value="Genomic_DNA"/>
</dbReference>
<sequence length="184" mass="20887">MQTAPRNLTLEAFLQLPETRPASEFIHGKIYQKAMPRGEHSRLQYKFCSTVNQIAEPAKIACAFPELRCIFGGHAIVPDVAVFRWEGIPRDASGRVANRFESAPDWSIEILSPDRSLTKVLENLLLCSRYGTELGWLINPIEEIILAIFPEQRIEIFRGETSLPILPGIEIELTVDRVFAWLQI</sequence>
<keyword evidence="3" id="KW-1185">Reference proteome</keyword>
<feature type="domain" description="Putative restriction endonuclease" evidence="1">
    <location>
        <begin position="10"/>
        <end position="174"/>
    </location>
</feature>
<dbReference type="GO" id="GO:0004519">
    <property type="term" value="F:endonuclease activity"/>
    <property type="evidence" value="ECO:0007669"/>
    <property type="project" value="UniProtKB-KW"/>
</dbReference>
<dbReference type="SUPFAM" id="SSF52980">
    <property type="entry name" value="Restriction endonuclease-like"/>
    <property type="match status" value="1"/>
</dbReference>
<gene>
    <name evidence="2" type="ORF">V0288_07795</name>
</gene>
<comment type="caution">
    <text evidence="2">The sequence shown here is derived from an EMBL/GenBank/DDBJ whole genome shotgun (WGS) entry which is preliminary data.</text>
</comment>
<evidence type="ECO:0000313" key="3">
    <source>
        <dbReference type="Proteomes" id="UP001328733"/>
    </source>
</evidence>
<dbReference type="RefSeq" id="WP_332864613.1">
    <property type="nucleotide sequence ID" value="NZ_JBAFSM010000012.1"/>
</dbReference>
<keyword evidence="2" id="KW-0540">Nuclease</keyword>
<evidence type="ECO:0000259" key="1">
    <source>
        <dbReference type="Pfam" id="PF05685"/>
    </source>
</evidence>
<keyword evidence="2" id="KW-0378">Hydrolase</keyword>
<dbReference type="PANTHER" id="PTHR34107:SF5">
    <property type="entry name" value="SLL1355 PROTEIN"/>
    <property type="match status" value="1"/>
</dbReference>
<organism evidence="2 3">
    <name type="scientific">Pannus brasiliensis CCIBt3594</name>
    <dbReference type="NCBI Taxonomy" id="1427578"/>
    <lineage>
        <taxon>Bacteria</taxon>
        <taxon>Bacillati</taxon>
        <taxon>Cyanobacteriota</taxon>
        <taxon>Cyanophyceae</taxon>
        <taxon>Oscillatoriophycideae</taxon>
        <taxon>Chroococcales</taxon>
        <taxon>Microcystaceae</taxon>
        <taxon>Pannus</taxon>
    </lineage>
</organism>
<dbReference type="PANTHER" id="PTHR34107">
    <property type="entry name" value="SLL0198 PROTEIN-RELATED"/>
    <property type="match status" value="1"/>
</dbReference>
<dbReference type="InterPro" id="IPR008538">
    <property type="entry name" value="Uma2"/>
</dbReference>
<keyword evidence="2" id="KW-0255">Endonuclease</keyword>
<evidence type="ECO:0000313" key="2">
    <source>
        <dbReference type="EMBL" id="MEG3437018.1"/>
    </source>
</evidence>
<dbReference type="CDD" id="cd06260">
    <property type="entry name" value="DUF820-like"/>
    <property type="match status" value="1"/>
</dbReference>
<dbReference type="InterPro" id="IPR011335">
    <property type="entry name" value="Restrct_endonuc-II-like"/>
</dbReference>